<keyword evidence="14" id="KW-0648">Protein biosynthesis</keyword>
<dbReference type="GO" id="GO:0017025">
    <property type="term" value="F:TBP-class protein binding"/>
    <property type="evidence" value="ECO:0007669"/>
    <property type="project" value="InterPro"/>
</dbReference>
<keyword evidence="10" id="KW-0539">Nucleus</keyword>
<keyword evidence="9" id="KW-0804">Transcription</keyword>
<dbReference type="Gene3D" id="2.20.25.10">
    <property type="match status" value="1"/>
</dbReference>
<evidence type="ECO:0000313" key="14">
    <source>
        <dbReference type="EMBL" id="JAI15879.1"/>
    </source>
</evidence>
<dbReference type="FunFam" id="1.10.472.10:FF:000007">
    <property type="entry name" value="Transcription factor IIIB 90 kDa subunit"/>
    <property type="match status" value="1"/>
</dbReference>
<dbReference type="CDD" id="cd20554">
    <property type="entry name" value="CYCLIN_TFIIIB90_rpt2"/>
    <property type="match status" value="1"/>
</dbReference>
<dbReference type="PANTHER" id="PTHR11618">
    <property type="entry name" value="TRANSCRIPTION INITIATION FACTOR IIB-RELATED"/>
    <property type="match status" value="1"/>
</dbReference>
<keyword evidence="7" id="KW-0805">Transcription regulation</keyword>
<evidence type="ECO:0000259" key="13">
    <source>
        <dbReference type="PROSITE" id="PS51134"/>
    </source>
</evidence>
<evidence type="ECO:0000256" key="11">
    <source>
        <dbReference type="ARBA" id="ARBA00031009"/>
    </source>
</evidence>
<keyword evidence="3" id="KW-0479">Metal-binding</keyword>
<dbReference type="Gene3D" id="1.20.5.650">
    <property type="entry name" value="Single helix bin"/>
    <property type="match status" value="1"/>
</dbReference>
<dbReference type="SUPFAM" id="SSF57783">
    <property type="entry name" value="Zinc beta-ribbon"/>
    <property type="match status" value="1"/>
</dbReference>
<evidence type="ECO:0000256" key="1">
    <source>
        <dbReference type="ARBA" id="ARBA00004123"/>
    </source>
</evidence>
<dbReference type="SMART" id="SM00385">
    <property type="entry name" value="CYCLIN"/>
    <property type="match status" value="2"/>
</dbReference>
<sequence length="516" mass="57574">MASKAKCKSCGSTDVEVDNARGDAVCTSCGSVLEDNLIVSEVQFEDVSQRSAVLGQFVSSETTGGAVTFGYGKFQVGPGSESREITVRRGKKGIGLLCDQLHLSSHYVETALNFFKLALNRHLTKGRRNTHIYAACVYITCRTNGTSHLLIDISDILQICCYELGRTYLRLSQALCINIPSIDPCLYVMRFASKLEFGDKTHDVATTALRVVQRMKKDSIHSGRRPTGLCGAALLIASRMHEFHRTIMDIVKIVKIHESTLRKRLIEFADTPSSSLTLDEFMSVDLEAEQDPPAFKLSRKRDKERIQQIGDHELNSLQRQIDAYLEKDVQKHAMRLKYTTVCTEEELTNELHFEKSVFGKPITTATAKIVNVTEGIKPNIDAICTPSPVKANSVNCSKVESMEELSLEGLDDDEINGYIMTTDEARSKNQVWVQLNAEYLEGTNSSSARIVKEPADGKLQKKRKRNLKKNISPSITAEEAIEKMLHEKKLSNKINYDILKSLSENENCSVANVQIL</sequence>
<dbReference type="PRINTS" id="PR00685">
    <property type="entry name" value="TIFACTORIIB"/>
</dbReference>
<dbReference type="Pfam" id="PF00382">
    <property type="entry name" value="TFIIB"/>
    <property type="match status" value="2"/>
</dbReference>
<proteinExistence type="evidence at transcript level"/>
<evidence type="ECO:0000256" key="3">
    <source>
        <dbReference type="ARBA" id="ARBA00022723"/>
    </source>
</evidence>
<dbReference type="InterPro" id="IPR036915">
    <property type="entry name" value="Cyclin-like_sf"/>
</dbReference>
<dbReference type="InterPro" id="IPR000812">
    <property type="entry name" value="TFIIB"/>
</dbReference>
<keyword evidence="5 12" id="KW-0863">Zinc-finger</keyword>
<dbReference type="Pfam" id="PF07741">
    <property type="entry name" value="BRF1"/>
    <property type="match status" value="1"/>
</dbReference>
<dbReference type="SUPFAM" id="SSF47954">
    <property type="entry name" value="Cyclin-like"/>
    <property type="match status" value="2"/>
</dbReference>
<evidence type="ECO:0000256" key="10">
    <source>
        <dbReference type="ARBA" id="ARBA00023242"/>
    </source>
</evidence>
<feature type="domain" description="TFIIB-type" evidence="13">
    <location>
        <begin position="3"/>
        <end position="34"/>
    </location>
</feature>
<dbReference type="PROSITE" id="PS51134">
    <property type="entry name" value="ZF_TFIIB"/>
    <property type="match status" value="1"/>
</dbReference>
<dbReference type="InterPro" id="IPR011665">
    <property type="entry name" value="BRF1_TBP-bd_dom"/>
</dbReference>
<dbReference type="Gene3D" id="1.10.472.10">
    <property type="entry name" value="Cyclin-like"/>
    <property type="match status" value="2"/>
</dbReference>
<dbReference type="CDD" id="cd20553">
    <property type="entry name" value="CYCLIN_TFIIIB90_rpt1"/>
    <property type="match status" value="1"/>
</dbReference>
<dbReference type="InterPro" id="IPR013763">
    <property type="entry name" value="Cyclin-like_dom"/>
</dbReference>
<dbReference type="EMBL" id="GDAI01001724">
    <property type="protein sequence ID" value="JAI15879.1"/>
    <property type="molecule type" value="mRNA"/>
</dbReference>
<organism evidence="14">
    <name type="scientific">Tabanus bromius</name>
    <name type="common">Band-eyed brown horse fly</name>
    <dbReference type="NCBI Taxonomy" id="304241"/>
    <lineage>
        <taxon>Eukaryota</taxon>
        <taxon>Metazoa</taxon>
        <taxon>Ecdysozoa</taxon>
        <taxon>Arthropoda</taxon>
        <taxon>Hexapoda</taxon>
        <taxon>Insecta</taxon>
        <taxon>Pterygota</taxon>
        <taxon>Neoptera</taxon>
        <taxon>Endopterygota</taxon>
        <taxon>Diptera</taxon>
        <taxon>Brachycera</taxon>
        <taxon>Tabanomorpha</taxon>
        <taxon>Tabanoidea</taxon>
        <taxon>Tabanidae</taxon>
        <taxon>Tabanus</taxon>
    </lineage>
</organism>
<dbReference type="AlphaFoldDB" id="A0A0K8TND5"/>
<evidence type="ECO:0000256" key="9">
    <source>
        <dbReference type="ARBA" id="ARBA00023163"/>
    </source>
</evidence>
<protein>
    <recommendedName>
        <fullName evidence="11">B-related factor 1</fullName>
    </recommendedName>
</protein>
<dbReference type="GO" id="GO:0097550">
    <property type="term" value="C:transcription preinitiation complex"/>
    <property type="evidence" value="ECO:0007669"/>
    <property type="project" value="TreeGrafter"/>
</dbReference>
<keyword evidence="6" id="KW-0862">Zinc</keyword>
<dbReference type="GO" id="GO:0005634">
    <property type="term" value="C:nucleus"/>
    <property type="evidence" value="ECO:0007669"/>
    <property type="project" value="UniProtKB-SubCell"/>
</dbReference>
<dbReference type="GO" id="GO:0001006">
    <property type="term" value="F:RNA polymerase III type 3 promoter sequence-specific DNA binding"/>
    <property type="evidence" value="ECO:0007669"/>
    <property type="project" value="TreeGrafter"/>
</dbReference>
<reference evidence="14" key="1">
    <citation type="journal article" date="2015" name="Insect Biochem. Mol. Biol.">
        <title>An insight into the sialome of the horse fly, Tabanus bromius.</title>
        <authorList>
            <person name="Ribeiro J.M."/>
            <person name="Kazimirova M."/>
            <person name="Takac P."/>
            <person name="Andersen J.F."/>
            <person name="Francischetti I.M."/>
        </authorList>
    </citation>
    <scope>NUCLEOTIDE SEQUENCE</scope>
</reference>
<dbReference type="FunFam" id="1.10.472.10:FF:000002">
    <property type="entry name" value="Transcription factor IIIB 90 kDa subunit"/>
    <property type="match status" value="1"/>
</dbReference>
<evidence type="ECO:0000256" key="4">
    <source>
        <dbReference type="ARBA" id="ARBA00022737"/>
    </source>
</evidence>
<dbReference type="FunFam" id="2.20.25.10:FF:000012">
    <property type="entry name" value="Putative transcription factor IIIB 90 kDa subunit"/>
    <property type="match status" value="1"/>
</dbReference>
<keyword evidence="4" id="KW-0677">Repeat</keyword>
<comment type="subcellular location">
    <subcellularLocation>
        <location evidence="1">Nucleus</location>
    </subcellularLocation>
</comment>
<dbReference type="GO" id="GO:0003743">
    <property type="term" value="F:translation initiation factor activity"/>
    <property type="evidence" value="ECO:0007669"/>
    <property type="project" value="UniProtKB-KW"/>
</dbReference>
<dbReference type="GO" id="GO:0000126">
    <property type="term" value="C:transcription factor TFIIIB complex"/>
    <property type="evidence" value="ECO:0007669"/>
    <property type="project" value="TreeGrafter"/>
</dbReference>
<name>A0A0K8TND5_TABBR</name>
<dbReference type="InterPro" id="IPR013150">
    <property type="entry name" value="TFIIB_cyclin"/>
</dbReference>
<evidence type="ECO:0000256" key="6">
    <source>
        <dbReference type="ARBA" id="ARBA00022833"/>
    </source>
</evidence>
<keyword evidence="14" id="KW-0396">Initiation factor</keyword>
<comment type="similarity">
    <text evidence="2">Belongs to the TFIIB family.</text>
</comment>
<dbReference type="GO" id="GO:0008270">
    <property type="term" value="F:zinc ion binding"/>
    <property type="evidence" value="ECO:0007669"/>
    <property type="project" value="UniProtKB-KW"/>
</dbReference>
<evidence type="ECO:0000256" key="5">
    <source>
        <dbReference type="ARBA" id="ARBA00022771"/>
    </source>
</evidence>
<dbReference type="GO" id="GO:0070897">
    <property type="term" value="P:transcription preinitiation complex assembly"/>
    <property type="evidence" value="ECO:0007669"/>
    <property type="project" value="InterPro"/>
</dbReference>
<dbReference type="Pfam" id="PF08271">
    <property type="entry name" value="Zn_Ribbon_TF"/>
    <property type="match status" value="1"/>
</dbReference>
<evidence type="ECO:0000256" key="8">
    <source>
        <dbReference type="ARBA" id="ARBA00023159"/>
    </source>
</evidence>
<dbReference type="PANTHER" id="PTHR11618:SF4">
    <property type="entry name" value="TRANSCRIPTION FACTOR IIIB 90 KDA SUBUNIT"/>
    <property type="match status" value="1"/>
</dbReference>
<evidence type="ECO:0000256" key="7">
    <source>
        <dbReference type="ARBA" id="ARBA00023015"/>
    </source>
</evidence>
<accession>A0A0K8TND5</accession>
<dbReference type="InterPro" id="IPR013137">
    <property type="entry name" value="Znf_TFIIB"/>
</dbReference>
<evidence type="ECO:0000256" key="12">
    <source>
        <dbReference type="PROSITE-ProRule" id="PRU00469"/>
    </source>
</evidence>
<keyword evidence="8" id="KW-0010">Activator</keyword>
<dbReference type="GO" id="GO:0000995">
    <property type="term" value="F:RNA polymerase III general transcription initiation factor activity"/>
    <property type="evidence" value="ECO:0007669"/>
    <property type="project" value="TreeGrafter"/>
</dbReference>
<evidence type="ECO:0000256" key="2">
    <source>
        <dbReference type="ARBA" id="ARBA00010857"/>
    </source>
</evidence>